<accession>A0ABN7T725</accession>
<dbReference type="InterPro" id="IPR019362">
    <property type="entry name" value="MMADHC"/>
</dbReference>
<dbReference type="Pfam" id="PF10229">
    <property type="entry name" value="MMADHC"/>
    <property type="match status" value="1"/>
</dbReference>
<reference evidence="1 2" key="1">
    <citation type="submission" date="2021-04" db="EMBL/GenBank/DDBJ databases">
        <authorList>
            <person name="Bliznina A."/>
        </authorList>
    </citation>
    <scope>NUCLEOTIDE SEQUENCE [LARGE SCALE GENOMIC DNA]</scope>
</reference>
<dbReference type="PANTHER" id="PTHR13192:SF3">
    <property type="entry name" value="COBALAMIN TRAFFICKING PROTEIN CBLD"/>
    <property type="match status" value="1"/>
</dbReference>
<dbReference type="EMBL" id="OU015567">
    <property type="protein sequence ID" value="CAG5110212.1"/>
    <property type="molecule type" value="Genomic_DNA"/>
</dbReference>
<evidence type="ECO:0000313" key="2">
    <source>
        <dbReference type="Proteomes" id="UP001158576"/>
    </source>
</evidence>
<organism evidence="1 2">
    <name type="scientific">Oikopleura dioica</name>
    <name type="common">Tunicate</name>
    <dbReference type="NCBI Taxonomy" id="34765"/>
    <lineage>
        <taxon>Eukaryota</taxon>
        <taxon>Metazoa</taxon>
        <taxon>Chordata</taxon>
        <taxon>Tunicata</taxon>
        <taxon>Appendicularia</taxon>
        <taxon>Copelata</taxon>
        <taxon>Oikopleuridae</taxon>
        <taxon>Oikopleura</taxon>
    </lineage>
</organism>
<name>A0ABN7T725_OIKDI</name>
<dbReference type="Proteomes" id="UP001158576">
    <property type="component" value="Chromosome 2"/>
</dbReference>
<proteinExistence type="predicted"/>
<protein>
    <submittedName>
        <fullName evidence="1">Oidioi.mRNA.OKI2018_I69.chr2.g4637.t1.cds</fullName>
    </submittedName>
</protein>
<sequence length="199" mass="21796">MRSTQKRALSSIVNNYSASTALSSQAELSQRELANTILSPSTLDSTTQFATQASSLNPTVSCLSEGHTLKFDKCPSSLASEFLNQSPDKVLVITYETKNDMGKWSNEMEVERKIIVEKLKTDLTQVALEVVAQGFWADAIDPTTGKAIFGSEIESGLIIESDARFADLDDFEVEDLGCCTILKHLTYGTNSISGFVFYK</sequence>
<keyword evidence="2" id="KW-1185">Reference proteome</keyword>
<evidence type="ECO:0000313" key="1">
    <source>
        <dbReference type="EMBL" id="CAG5110212.1"/>
    </source>
</evidence>
<gene>
    <name evidence="1" type="ORF">OKIOD_LOCUS13402</name>
</gene>
<dbReference type="PANTHER" id="PTHR13192">
    <property type="entry name" value="MY011 PROTEIN"/>
    <property type="match status" value="1"/>
</dbReference>